<dbReference type="Proteomes" id="UP001519271">
    <property type="component" value="Unassembled WGS sequence"/>
</dbReference>
<proteinExistence type="predicted"/>
<dbReference type="EMBL" id="JAGGKC010000049">
    <property type="protein sequence ID" value="MBP1920906.1"/>
    <property type="molecule type" value="Genomic_DNA"/>
</dbReference>
<gene>
    <name evidence="1" type="ORF">J2Z34_003426</name>
</gene>
<keyword evidence="2" id="KW-1185">Reference proteome</keyword>
<organism evidence="1 2">
    <name type="scientific">Youngiibacter multivorans</name>
    <dbReference type="NCBI Taxonomy" id="937251"/>
    <lineage>
        <taxon>Bacteria</taxon>
        <taxon>Bacillati</taxon>
        <taxon>Bacillota</taxon>
        <taxon>Clostridia</taxon>
        <taxon>Eubacteriales</taxon>
        <taxon>Clostridiaceae</taxon>
        <taxon>Youngiibacter</taxon>
    </lineage>
</organism>
<sequence>MIKAKCICHKETNLSSYKLILIDNILLYREYYGKCTCGNNVLFEDWNESDQIYLDCPELLKYLK</sequence>
<comment type="caution">
    <text evidence="1">The sequence shown here is derived from an EMBL/GenBank/DDBJ whole genome shotgun (WGS) entry which is preliminary data.</text>
</comment>
<evidence type="ECO:0000313" key="2">
    <source>
        <dbReference type="Proteomes" id="UP001519271"/>
    </source>
</evidence>
<evidence type="ECO:0000313" key="1">
    <source>
        <dbReference type="EMBL" id="MBP1920906.1"/>
    </source>
</evidence>
<reference evidence="1 2" key="1">
    <citation type="submission" date="2021-03" db="EMBL/GenBank/DDBJ databases">
        <title>Genomic Encyclopedia of Type Strains, Phase IV (KMG-IV): sequencing the most valuable type-strain genomes for metagenomic binning, comparative biology and taxonomic classification.</title>
        <authorList>
            <person name="Goeker M."/>
        </authorList>
    </citation>
    <scope>NUCLEOTIDE SEQUENCE [LARGE SCALE GENOMIC DNA]</scope>
    <source>
        <strain evidence="1 2">DSM 6139</strain>
    </source>
</reference>
<protein>
    <submittedName>
        <fullName evidence="1">Uncharacterized protein</fullName>
    </submittedName>
</protein>
<name>A0ABS4G8P6_9CLOT</name>
<accession>A0ABS4G8P6</accession>